<dbReference type="PANTHER" id="PTHR15503:SF22">
    <property type="entry name" value="TRANSPOSON TY3-I GAG POLYPROTEIN"/>
    <property type="match status" value="1"/>
</dbReference>
<accession>A0A507CMD5</accession>
<protein>
    <recommendedName>
        <fullName evidence="5">Peptidase A2 domain-containing protein</fullName>
    </recommendedName>
</protein>
<dbReference type="VEuPathDB" id="FungiDB:SeMB42_g06051"/>
<dbReference type="SUPFAM" id="SSF56672">
    <property type="entry name" value="DNA/RNA polymerases"/>
    <property type="match status" value="1"/>
</dbReference>
<keyword evidence="1" id="KW-0378">Hydrolase</keyword>
<reference evidence="3 4" key="1">
    <citation type="journal article" date="2019" name="Sci. Rep.">
        <title>Comparative genomics of chytrid fungi reveal insights into the obligate biotrophic and pathogenic lifestyle of Synchytrium endobioticum.</title>
        <authorList>
            <person name="van de Vossenberg B.T.L.H."/>
            <person name="Warris S."/>
            <person name="Nguyen H.D.T."/>
            <person name="van Gent-Pelzer M.P.E."/>
            <person name="Joly D.L."/>
            <person name="van de Geest H.C."/>
            <person name="Bonants P.J.M."/>
            <person name="Smith D.S."/>
            <person name="Levesque C.A."/>
            <person name="van der Lee T.A.J."/>
        </authorList>
    </citation>
    <scope>NUCLEOTIDE SEQUENCE [LARGE SCALE GENOMIC DNA]</scope>
    <source>
        <strain evidence="3 4">MB42</strain>
    </source>
</reference>
<dbReference type="GO" id="GO:0006508">
    <property type="term" value="P:proteolysis"/>
    <property type="evidence" value="ECO:0007669"/>
    <property type="project" value="InterPro"/>
</dbReference>
<dbReference type="PROSITE" id="PS00141">
    <property type="entry name" value="ASP_PROTEASE"/>
    <property type="match status" value="1"/>
</dbReference>
<evidence type="ECO:0000313" key="4">
    <source>
        <dbReference type="Proteomes" id="UP000317494"/>
    </source>
</evidence>
<dbReference type="Gene3D" id="2.40.70.10">
    <property type="entry name" value="Acid Proteases"/>
    <property type="match status" value="1"/>
</dbReference>
<dbReference type="InterPro" id="IPR021109">
    <property type="entry name" value="Peptidase_aspartic_dom_sf"/>
</dbReference>
<keyword evidence="4" id="KW-1185">Reference proteome</keyword>
<evidence type="ECO:0000256" key="2">
    <source>
        <dbReference type="SAM" id="MobiDB-lite"/>
    </source>
</evidence>
<dbReference type="PANTHER" id="PTHR15503">
    <property type="entry name" value="LDOC1 RELATED"/>
    <property type="match status" value="1"/>
</dbReference>
<dbReference type="Pfam" id="PF08284">
    <property type="entry name" value="RVP_2"/>
    <property type="match status" value="1"/>
</dbReference>
<feature type="region of interest" description="Disordered" evidence="2">
    <location>
        <begin position="144"/>
        <end position="165"/>
    </location>
</feature>
<dbReference type="EMBL" id="QEAN01000318">
    <property type="protein sequence ID" value="TPX40316.1"/>
    <property type="molecule type" value="Genomic_DNA"/>
</dbReference>
<organism evidence="3 4">
    <name type="scientific">Synchytrium endobioticum</name>
    <dbReference type="NCBI Taxonomy" id="286115"/>
    <lineage>
        <taxon>Eukaryota</taxon>
        <taxon>Fungi</taxon>
        <taxon>Fungi incertae sedis</taxon>
        <taxon>Chytridiomycota</taxon>
        <taxon>Chytridiomycota incertae sedis</taxon>
        <taxon>Chytridiomycetes</taxon>
        <taxon>Synchytriales</taxon>
        <taxon>Synchytriaceae</taxon>
        <taxon>Synchytrium</taxon>
    </lineage>
</organism>
<gene>
    <name evidence="3" type="ORF">SeMB42_g06051</name>
</gene>
<evidence type="ECO:0000313" key="3">
    <source>
        <dbReference type="EMBL" id="TPX40316.1"/>
    </source>
</evidence>
<dbReference type="InterPro" id="IPR043502">
    <property type="entry name" value="DNA/RNA_pol_sf"/>
</dbReference>
<dbReference type="SUPFAM" id="SSF50630">
    <property type="entry name" value="Acid proteases"/>
    <property type="match status" value="1"/>
</dbReference>
<dbReference type="AlphaFoldDB" id="A0A507CMD5"/>
<dbReference type="InterPro" id="IPR001969">
    <property type="entry name" value="Aspartic_peptidase_AS"/>
</dbReference>
<keyword evidence="1" id="KW-0645">Protease</keyword>
<dbReference type="InterPro" id="IPR032567">
    <property type="entry name" value="RTL1-rel"/>
</dbReference>
<feature type="compositionally biased region" description="Basic and acidic residues" evidence="2">
    <location>
        <begin position="144"/>
        <end position="153"/>
    </location>
</feature>
<proteinExistence type="predicted"/>
<feature type="compositionally biased region" description="Polar residues" evidence="2">
    <location>
        <begin position="88"/>
        <end position="99"/>
    </location>
</feature>
<evidence type="ECO:0000256" key="1">
    <source>
        <dbReference type="ARBA" id="ARBA00022750"/>
    </source>
</evidence>
<dbReference type="Proteomes" id="UP000317494">
    <property type="component" value="Unassembled WGS sequence"/>
</dbReference>
<dbReference type="STRING" id="286115.A0A507CMD5"/>
<feature type="region of interest" description="Disordered" evidence="2">
    <location>
        <begin position="76"/>
        <end position="118"/>
    </location>
</feature>
<name>A0A507CMD5_9FUNG</name>
<comment type="caution">
    <text evidence="3">The sequence shown here is derived from an EMBL/GenBank/DDBJ whole genome shotgun (WGS) entry which is preliminary data.</text>
</comment>
<keyword evidence="1" id="KW-0064">Aspartyl protease</keyword>
<dbReference type="Gene3D" id="3.10.10.10">
    <property type="entry name" value="HIV Type 1 Reverse Transcriptase, subunit A, domain 1"/>
    <property type="match status" value="1"/>
</dbReference>
<dbReference type="CDD" id="cd00303">
    <property type="entry name" value="retropepsin_like"/>
    <property type="match status" value="1"/>
</dbReference>
<dbReference type="GO" id="GO:0004190">
    <property type="term" value="F:aspartic-type endopeptidase activity"/>
    <property type="evidence" value="ECO:0007669"/>
    <property type="project" value="UniProtKB-KW"/>
</dbReference>
<sequence>MSVTPVDSQLQQRKIDVLYVELDDIRLSPYDSADPAQAKARSTAYQGKMSEIENTERALRAFHKEARQNFTNFTAARNSASFPPGTASGRNVSSTSKSTMKLWDDPKRAGPFTNNPEKPIYQLREEKGYCTQYIAEGRGGIKDKKANSSRLEENGNSGDEGEGLSKIEAVEDTLYEVEGDDLLNASDYYITEVSGSGRTCPPHFLVDFVVQPKGMKNRIAGKALLDSGATRSFIGTKFASRHNIPLETLPKPQKITLADGKPATPIRKQSTLLSLTIQTHTEQITLAVFDTKKYDMILGLDWLTFHNPSVDWELRSILFDSYICKHPLGEHSMPQQSRNVIAFSREENTQQIPREPMGIPEVSTDEKNQLPASHWPISEYPILFDMKKQSHLPPHRVQWDFDVNFKPDVGLPKLFRLPQKQRRLVEEYITTELKSGKIRPSNSPVSANLFFVPKGDSEQELRPCVDYRDLNSATIDDKYPLPLIA</sequence>
<evidence type="ECO:0008006" key="5">
    <source>
        <dbReference type="Google" id="ProtNLM"/>
    </source>
</evidence>